<feature type="compositionally biased region" description="Pro residues" evidence="1">
    <location>
        <begin position="81"/>
        <end position="106"/>
    </location>
</feature>
<evidence type="ECO:0000313" key="3">
    <source>
        <dbReference type="Proteomes" id="UP001222325"/>
    </source>
</evidence>
<dbReference type="AlphaFoldDB" id="A0AAD6XQX9"/>
<feature type="compositionally biased region" description="Low complexity" evidence="1">
    <location>
        <begin position="112"/>
        <end position="126"/>
    </location>
</feature>
<feature type="region of interest" description="Disordered" evidence="1">
    <location>
        <begin position="44"/>
        <end position="135"/>
    </location>
</feature>
<accession>A0AAD6XQX9</accession>
<organism evidence="2 3">
    <name type="scientific">Mycena belliarum</name>
    <dbReference type="NCBI Taxonomy" id="1033014"/>
    <lineage>
        <taxon>Eukaryota</taxon>
        <taxon>Fungi</taxon>
        <taxon>Dikarya</taxon>
        <taxon>Basidiomycota</taxon>
        <taxon>Agaricomycotina</taxon>
        <taxon>Agaricomycetes</taxon>
        <taxon>Agaricomycetidae</taxon>
        <taxon>Agaricales</taxon>
        <taxon>Marasmiineae</taxon>
        <taxon>Mycenaceae</taxon>
        <taxon>Mycena</taxon>
    </lineage>
</organism>
<evidence type="ECO:0000313" key="2">
    <source>
        <dbReference type="EMBL" id="KAJ7088493.1"/>
    </source>
</evidence>
<proteinExistence type="predicted"/>
<keyword evidence="3" id="KW-1185">Reference proteome</keyword>
<dbReference type="Proteomes" id="UP001222325">
    <property type="component" value="Unassembled WGS sequence"/>
</dbReference>
<name>A0AAD6XQX9_9AGAR</name>
<comment type="caution">
    <text evidence="2">The sequence shown here is derived from an EMBL/GenBank/DDBJ whole genome shotgun (WGS) entry which is preliminary data.</text>
</comment>
<reference evidence="2" key="1">
    <citation type="submission" date="2023-03" db="EMBL/GenBank/DDBJ databases">
        <title>Massive genome expansion in bonnet fungi (Mycena s.s.) driven by repeated elements and novel gene families across ecological guilds.</title>
        <authorList>
            <consortium name="Lawrence Berkeley National Laboratory"/>
            <person name="Harder C.B."/>
            <person name="Miyauchi S."/>
            <person name="Viragh M."/>
            <person name="Kuo A."/>
            <person name="Thoen E."/>
            <person name="Andreopoulos B."/>
            <person name="Lu D."/>
            <person name="Skrede I."/>
            <person name="Drula E."/>
            <person name="Henrissat B."/>
            <person name="Morin E."/>
            <person name="Kohler A."/>
            <person name="Barry K."/>
            <person name="LaButti K."/>
            <person name="Morin E."/>
            <person name="Salamov A."/>
            <person name="Lipzen A."/>
            <person name="Mereny Z."/>
            <person name="Hegedus B."/>
            <person name="Baldrian P."/>
            <person name="Stursova M."/>
            <person name="Weitz H."/>
            <person name="Taylor A."/>
            <person name="Grigoriev I.V."/>
            <person name="Nagy L.G."/>
            <person name="Martin F."/>
            <person name="Kauserud H."/>
        </authorList>
    </citation>
    <scope>NUCLEOTIDE SEQUENCE</scope>
    <source>
        <strain evidence="2">CBHHK173m</strain>
    </source>
</reference>
<evidence type="ECO:0000256" key="1">
    <source>
        <dbReference type="SAM" id="MobiDB-lite"/>
    </source>
</evidence>
<dbReference type="EMBL" id="JARJCN010000026">
    <property type="protein sequence ID" value="KAJ7088493.1"/>
    <property type="molecule type" value="Genomic_DNA"/>
</dbReference>
<gene>
    <name evidence="2" type="ORF">B0H15DRAFT_949672</name>
</gene>
<sequence>MHNTLFRAPLPCALDAHSLPAAPLLGALGVCASARLCVPSMVTTPAHDSSFPPSRPHARTQPPVPGARFPFRARTSSLLRPAPPRLPRPSTAPPQLPPALPRPPPKFSNAHANARPPAPSAALNPAAPRPPSPLSSLLTLKQHYLVLRARLPNAHANL</sequence>
<protein>
    <submittedName>
        <fullName evidence="2">Uncharacterized protein</fullName>
    </submittedName>
</protein>